<dbReference type="PATRIC" id="fig|162209.4.peg.4436"/>
<evidence type="ECO:0000313" key="1">
    <source>
        <dbReference type="EMBL" id="ALS24486.1"/>
    </source>
</evidence>
<reference evidence="2" key="1">
    <citation type="submission" date="2015-12" db="EMBL/GenBank/DDBJ databases">
        <title>Complete genome sequences of two moderately thermophilic Paenibacillus species.</title>
        <authorList>
            <person name="Butler R.III."/>
            <person name="Wang J."/>
            <person name="Stark B.C."/>
            <person name="Pombert J.-F."/>
        </authorList>
    </citation>
    <scope>NUCLEOTIDE SEQUENCE [LARGE SCALE GENOMIC DNA]</scope>
    <source>
        <strain evidence="2">32O-Y</strain>
    </source>
</reference>
<dbReference type="EMBL" id="CP013652">
    <property type="protein sequence ID" value="ALS24486.1"/>
    <property type="molecule type" value="Genomic_DNA"/>
</dbReference>
<organism evidence="1 2">
    <name type="scientific">Paenibacillus naphthalenovorans</name>
    <dbReference type="NCBI Taxonomy" id="162209"/>
    <lineage>
        <taxon>Bacteria</taxon>
        <taxon>Bacillati</taxon>
        <taxon>Bacillota</taxon>
        <taxon>Bacilli</taxon>
        <taxon>Bacillales</taxon>
        <taxon>Paenibacillaceae</taxon>
        <taxon>Paenibacillus</taxon>
    </lineage>
</organism>
<gene>
    <name evidence="1" type="ORF">IJ22_41900</name>
</gene>
<proteinExistence type="predicted"/>
<keyword evidence="2" id="KW-1185">Reference proteome</keyword>
<dbReference type="OrthoDB" id="1739831at2"/>
<reference evidence="1 2" key="2">
    <citation type="journal article" date="2016" name="Genome Announc.">
        <title>Complete Genome Sequences of Two Interactive Moderate Thermophiles, Paenibacillus napthalenovorans 32O-Y and Paenibacillus sp. 32O-W.</title>
        <authorList>
            <person name="Butler R.R.III."/>
            <person name="Wang J."/>
            <person name="Stark B.C."/>
            <person name="Pombert J.F."/>
        </authorList>
    </citation>
    <scope>NUCLEOTIDE SEQUENCE [LARGE SCALE GENOMIC DNA]</scope>
    <source>
        <strain evidence="1 2">32O-Y</strain>
    </source>
</reference>
<dbReference type="KEGG" id="pnp:IJ22_41900"/>
<dbReference type="RefSeq" id="WP_054817675.1">
    <property type="nucleotide sequence ID" value="NZ_BJCS01000011.1"/>
</dbReference>
<dbReference type="Proteomes" id="UP000061660">
    <property type="component" value="Chromosome"/>
</dbReference>
<sequence>MSLNVANCSRCGKVYVKNNYGMCPNCIKSLEAEYEKCLQFLRENRTCTIQELSDATGVDIKQIVKFIREGRISIKNNPNMTYDCDICGAPIRSNNICDNCRTRLVKDFDHLHEDEERKKIREEQQQRNAAFKIRDRLEDRQNK</sequence>
<protein>
    <submittedName>
        <fullName evidence="1">Flagellar protein</fullName>
    </submittedName>
</protein>
<keyword evidence="1" id="KW-0969">Cilium</keyword>
<evidence type="ECO:0000313" key="2">
    <source>
        <dbReference type="Proteomes" id="UP000061660"/>
    </source>
</evidence>
<name>A0A0U2VUV4_9BACL</name>
<dbReference type="STRING" id="162209.IJ22_41900"/>
<dbReference type="AlphaFoldDB" id="A0A0U2VUV4"/>
<keyword evidence="1" id="KW-0966">Cell projection</keyword>
<keyword evidence="1" id="KW-0282">Flagellum</keyword>
<accession>A0A0U2VUV4</accession>